<dbReference type="Proteomes" id="UP000198253">
    <property type="component" value="Chromosome I"/>
</dbReference>
<dbReference type="PANTHER" id="PTHR43546:SF3">
    <property type="entry name" value="UPF0173 METAL-DEPENDENT HYDROLASE MJ1163"/>
    <property type="match status" value="1"/>
</dbReference>
<dbReference type="OrthoDB" id="3190691at2"/>
<dbReference type="PANTHER" id="PTHR43546">
    <property type="entry name" value="UPF0173 METAL-DEPENDENT HYDROLASE MJ1163-RELATED"/>
    <property type="match status" value="1"/>
</dbReference>
<name>A0A1C4ZEC3_MICEC</name>
<dbReference type="Gene3D" id="3.60.15.10">
    <property type="entry name" value="Ribonuclease Z/Hydroxyacylglutathione hydrolase-like"/>
    <property type="match status" value="1"/>
</dbReference>
<dbReference type="RefSeq" id="WP_088983884.1">
    <property type="nucleotide sequence ID" value="NZ_LT607413.1"/>
</dbReference>
<keyword evidence="3" id="KW-1185">Reference proteome</keyword>
<feature type="domain" description="Metallo-beta-lactamase" evidence="1">
    <location>
        <begin position="7"/>
        <end position="168"/>
    </location>
</feature>
<evidence type="ECO:0000259" key="1">
    <source>
        <dbReference type="SMART" id="SM00849"/>
    </source>
</evidence>
<dbReference type="InterPro" id="IPR001279">
    <property type="entry name" value="Metallo-B-lactamas"/>
</dbReference>
<proteinExistence type="predicted"/>
<accession>A0A1C4ZEC3</accession>
<evidence type="ECO:0000313" key="3">
    <source>
        <dbReference type="Proteomes" id="UP000198253"/>
    </source>
</evidence>
<sequence length="201" mass="21678">MKVTKFTHACVRLEHEGRVLVIDPGTWSEPRALAGADAVLVTHEHTDHIDVLRLAGLGVPVHVPAQAHLGDLAPLPVTRVESGERFTAAGFTVTAHGGRHATIHDGQPDCANLGYLVDDRLYHPGDSLHVPDVPVETLLVPAQASWLKLTEAIDFAHAVAPERIFPIHDAQLNERGMASVDGWFGETLGGRYRRLAPGESA</sequence>
<evidence type="ECO:0000313" key="2">
    <source>
        <dbReference type="EMBL" id="SCF31292.1"/>
    </source>
</evidence>
<gene>
    <name evidence="2" type="ORF">GA0070618_5134</name>
</gene>
<dbReference type="EMBL" id="LT607413">
    <property type="protein sequence ID" value="SCF31292.1"/>
    <property type="molecule type" value="Genomic_DNA"/>
</dbReference>
<organism evidence="2 3">
    <name type="scientific">Micromonospora echinospora</name>
    <name type="common">Micromonospora purpurea</name>
    <dbReference type="NCBI Taxonomy" id="1877"/>
    <lineage>
        <taxon>Bacteria</taxon>
        <taxon>Bacillati</taxon>
        <taxon>Actinomycetota</taxon>
        <taxon>Actinomycetes</taxon>
        <taxon>Micromonosporales</taxon>
        <taxon>Micromonosporaceae</taxon>
        <taxon>Micromonospora</taxon>
    </lineage>
</organism>
<dbReference type="Pfam" id="PF13483">
    <property type="entry name" value="Lactamase_B_3"/>
    <property type="match status" value="1"/>
</dbReference>
<dbReference type="InterPro" id="IPR050114">
    <property type="entry name" value="UPF0173_UPF0282_UlaG_hydrolase"/>
</dbReference>
<dbReference type="SUPFAM" id="SSF56281">
    <property type="entry name" value="Metallo-hydrolase/oxidoreductase"/>
    <property type="match status" value="1"/>
</dbReference>
<dbReference type="InParanoid" id="A0A1C4ZEC3"/>
<dbReference type="SMART" id="SM00849">
    <property type="entry name" value="Lactamase_B"/>
    <property type="match status" value="1"/>
</dbReference>
<dbReference type="AlphaFoldDB" id="A0A1C4ZEC3"/>
<reference evidence="3" key="1">
    <citation type="submission" date="2016-06" db="EMBL/GenBank/DDBJ databases">
        <authorList>
            <person name="Varghese N."/>
            <person name="Submissions Spin"/>
        </authorList>
    </citation>
    <scope>NUCLEOTIDE SEQUENCE [LARGE SCALE GENOMIC DNA]</scope>
    <source>
        <strain evidence="3">DSM 43816</strain>
    </source>
</reference>
<dbReference type="InterPro" id="IPR036866">
    <property type="entry name" value="RibonucZ/Hydroxyglut_hydro"/>
</dbReference>
<protein>
    <submittedName>
        <fullName evidence="2">L-ascorbate metabolism protein UlaG, beta-lactamase superfamily</fullName>
    </submittedName>
</protein>